<protein>
    <submittedName>
        <fullName evidence="2">Metallopeptidase family protein</fullName>
    </submittedName>
</protein>
<sequence>MTQHGDAPDPEPDPEPEPAPGPGPAEPAPAAHRPRRRDRHGRGGRGPGLAPAPDRRDPRPTRSQRFDRIVLGVVGHVDAPWRTELGELEYVVEEMPLLPDGWTDEAPLASVVPATAEHPPRVVFFRRPLERRSETRLDLEELVRRVATEQLAELLGVSPETVDPDYDPDA</sequence>
<feature type="compositionally biased region" description="Basic and acidic residues" evidence="1">
    <location>
        <begin position="53"/>
        <end position="68"/>
    </location>
</feature>
<dbReference type="EMBL" id="JAAGXA010000001">
    <property type="protein sequence ID" value="NEN76949.1"/>
    <property type="molecule type" value="Genomic_DNA"/>
</dbReference>
<dbReference type="CDD" id="cd12954">
    <property type="entry name" value="MMP_TTHA0227_like_1"/>
    <property type="match status" value="1"/>
</dbReference>
<dbReference type="Pfam" id="PF06262">
    <property type="entry name" value="Zincin_1"/>
    <property type="match status" value="1"/>
</dbReference>
<feature type="compositionally biased region" description="Pro residues" evidence="1">
    <location>
        <begin position="17"/>
        <end position="27"/>
    </location>
</feature>
<gene>
    <name evidence="2" type="ORF">G3T38_01530</name>
</gene>
<comment type="caution">
    <text evidence="2">The sequence shown here is derived from an EMBL/GenBank/DDBJ whole genome shotgun (WGS) entry which is preliminary data.</text>
</comment>
<dbReference type="Proteomes" id="UP000468687">
    <property type="component" value="Unassembled WGS sequence"/>
</dbReference>
<organism evidence="2 3">
    <name type="scientific">Nocardioides zeae</name>
    <dbReference type="NCBI Taxonomy" id="1457234"/>
    <lineage>
        <taxon>Bacteria</taxon>
        <taxon>Bacillati</taxon>
        <taxon>Actinomycetota</taxon>
        <taxon>Actinomycetes</taxon>
        <taxon>Propionibacteriales</taxon>
        <taxon>Nocardioidaceae</taxon>
        <taxon>Nocardioides</taxon>
    </lineage>
</organism>
<evidence type="ECO:0000256" key="1">
    <source>
        <dbReference type="SAM" id="MobiDB-lite"/>
    </source>
</evidence>
<evidence type="ECO:0000313" key="2">
    <source>
        <dbReference type="EMBL" id="NEN76949.1"/>
    </source>
</evidence>
<evidence type="ECO:0000313" key="3">
    <source>
        <dbReference type="Proteomes" id="UP000468687"/>
    </source>
</evidence>
<dbReference type="SUPFAM" id="SSF55486">
    <property type="entry name" value="Metalloproteases ('zincins'), catalytic domain"/>
    <property type="match status" value="1"/>
</dbReference>
<feature type="compositionally biased region" description="Basic residues" evidence="1">
    <location>
        <begin position="32"/>
        <end position="43"/>
    </location>
</feature>
<keyword evidence="3" id="KW-1185">Reference proteome</keyword>
<dbReference type="Gene3D" id="3.30.2010.20">
    <property type="match status" value="1"/>
</dbReference>
<proteinExistence type="predicted"/>
<dbReference type="AlphaFoldDB" id="A0A6P0HDR7"/>
<dbReference type="InterPro" id="IPR010428">
    <property type="entry name" value="Zincin_1"/>
</dbReference>
<accession>A0A6P0HDR7</accession>
<name>A0A6P0HDR7_9ACTN</name>
<feature type="region of interest" description="Disordered" evidence="1">
    <location>
        <begin position="1"/>
        <end position="69"/>
    </location>
</feature>
<dbReference type="RefSeq" id="WP_163770296.1">
    <property type="nucleotide sequence ID" value="NZ_JAAGXA010000001.1"/>
</dbReference>
<reference evidence="2 3" key="1">
    <citation type="journal article" date="2014" name="Int. J. Syst. Evol. Microbiol.">
        <title>Nocardioides zeae sp. nov., isolated from the stem of Zea mays.</title>
        <authorList>
            <person name="Glaeser S.P."/>
            <person name="McInroy J.A."/>
            <person name="Busse H.J."/>
            <person name="Kampfer P."/>
        </authorList>
    </citation>
    <scope>NUCLEOTIDE SEQUENCE [LARGE SCALE GENOMIC DNA]</scope>
    <source>
        <strain evidence="2 3">JCM 30728</strain>
    </source>
</reference>
<dbReference type="InterPro" id="IPR038555">
    <property type="entry name" value="Zincin_1_sf"/>
</dbReference>